<dbReference type="Pfam" id="PF12821">
    <property type="entry name" value="ThrE_2"/>
    <property type="match status" value="1"/>
</dbReference>
<evidence type="ECO:0000259" key="9">
    <source>
        <dbReference type="Pfam" id="PF06738"/>
    </source>
</evidence>
<feature type="transmembrane region" description="Helical" evidence="8">
    <location>
        <begin position="577"/>
        <end position="598"/>
    </location>
</feature>
<protein>
    <recommendedName>
        <fullName evidence="2">Pheromone-regulated membrane protein 10</fullName>
    </recommendedName>
</protein>
<dbReference type="GO" id="GO:0022857">
    <property type="term" value="F:transmembrane transporter activity"/>
    <property type="evidence" value="ECO:0007669"/>
    <property type="project" value="InterPro"/>
</dbReference>
<evidence type="ECO:0000313" key="11">
    <source>
        <dbReference type="EMBL" id="AET40736.1"/>
    </source>
</evidence>
<organism evidence="11 12">
    <name type="scientific">Eremothecium cymbalariae (strain CBS 270.75 / DBVPG 7215 / KCTC 17166 / NRRL Y-17582)</name>
    <name type="common">Yeast</name>
    <dbReference type="NCBI Taxonomy" id="931890"/>
    <lineage>
        <taxon>Eukaryota</taxon>
        <taxon>Fungi</taxon>
        <taxon>Dikarya</taxon>
        <taxon>Ascomycota</taxon>
        <taxon>Saccharomycotina</taxon>
        <taxon>Saccharomycetes</taxon>
        <taxon>Saccharomycetales</taxon>
        <taxon>Saccharomycetaceae</taxon>
        <taxon>Eremothecium</taxon>
    </lineage>
</organism>
<evidence type="ECO:0000256" key="3">
    <source>
        <dbReference type="ARBA" id="ARBA00022692"/>
    </source>
</evidence>
<feature type="region of interest" description="Disordered" evidence="7">
    <location>
        <begin position="316"/>
        <end position="351"/>
    </location>
</feature>
<feature type="compositionally biased region" description="Low complexity" evidence="7">
    <location>
        <begin position="237"/>
        <end position="262"/>
    </location>
</feature>
<feature type="transmembrane region" description="Helical" evidence="8">
    <location>
        <begin position="725"/>
        <end position="743"/>
    </location>
</feature>
<dbReference type="GO" id="GO:0016020">
    <property type="term" value="C:membrane"/>
    <property type="evidence" value="ECO:0007669"/>
    <property type="project" value="UniProtKB-SubCell"/>
</dbReference>
<feature type="transmembrane region" description="Helical" evidence="8">
    <location>
        <begin position="520"/>
        <end position="538"/>
    </location>
</feature>
<dbReference type="AlphaFoldDB" id="G8JUF6"/>
<feature type="region of interest" description="Disordered" evidence="7">
    <location>
        <begin position="91"/>
        <end position="152"/>
    </location>
</feature>
<dbReference type="EMBL" id="CP002502">
    <property type="protein sequence ID" value="AET40736.1"/>
    <property type="molecule type" value="Genomic_DNA"/>
</dbReference>
<evidence type="ECO:0000256" key="1">
    <source>
        <dbReference type="ARBA" id="ARBA00004141"/>
    </source>
</evidence>
<accession>G8JUF6</accession>
<feature type="transmembrane region" description="Helical" evidence="8">
    <location>
        <begin position="675"/>
        <end position="693"/>
    </location>
</feature>
<dbReference type="Proteomes" id="UP000006790">
    <property type="component" value="Chromosome 6"/>
</dbReference>
<feature type="transmembrane region" description="Helical" evidence="8">
    <location>
        <begin position="545"/>
        <end position="565"/>
    </location>
</feature>
<feature type="compositionally biased region" description="Low complexity" evidence="7">
    <location>
        <begin position="15"/>
        <end position="24"/>
    </location>
</feature>
<feature type="transmembrane region" description="Helical" evidence="8">
    <location>
        <begin position="776"/>
        <end position="801"/>
    </location>
</feature>
<keyword evidence="4 8" id="KW-1133">Transmembrane helix</keyword>
<feature type="domain" description="Threonine/serine exporter-like N-terminal" evidence="9">
    <location>
        <begin position="388"/>
        <end position="630"/>
    </location>
</feature>
<keyword evidence="5 8" id="KW-0472">Membrane</keyword>
<feature type="transmembrane region" description="Helical" evidence="8">
    <location>
        <begin position="651"/>
        <end position="668"/>
    </location>
</feature>
<evidence type="ECO:0000256" key="6">
    <source>
        <dbReference type="ARBA" id="ARBA00034125"/>
    </source>
</evidence>
<sequence length="813" mass="87228">MSNSSGGKQPESVPSSSSSSSSSSATCEGQQDGSGREQTEQTQYMAAKSTPGSPAQIASGSLFSVLSAYSADEEKQAISLELSIDNTLPQQQQRLGHGGANVADGSVDVEKTPNRPHAGSSAAGSAAAASAAAAQEEAGGEQEKQEEGKIGQLKRLLRRHTTVSRHQSHPHWLEDAASQQSDEVGLLERFINLTGGGLVPAIVDTSQKTTDLENGEAAVSSAIADMEVAAQQIVQAHHQSEEGAAGDSSTNGSSTGTGSEATCVPPLMERYDDEFNERSDDNIRRSSDFMYVAPPQHVRSGVLGSLLRLYRSSGDTAATVSPRGGVAEGRNPDREAAGTPGIRADGPKQKRPKAMRLASAAKLKRKWAAGASEARITVHIADLLQRHRFIVRLCQALMQFGAPTHRLEEYMVMTSRVLEIDGQFLYLPGCMLVSFGDCTTRTSDVQLVRCTQGLDLWRLHQVHSIYKQVVHDVISVEDASRTIDGILVAKKLYPEWACVFLYGFCSSLVTPFAFGGDWVNMLVSLGIGCCVGLLKYIVAQRSNVYSNVFEITASIVVSFCARALASIPNSNICFGATVQGSLALIFPGYMILCGSLELQSRNLVAGSVRMFYAVIYSLFIGYGITLGAALFGWLYEGATNETTCERNVSPWFRFIFVPLFSMGLSLINQARWTQLPVMVFISYVGYMVTYWSGKHFSGSTEFTASLGAFVIGIMGNLYSRIWKGLAMTAMLPGILVLVPSGIASKSTLLSSVENANNIVSNKTYNGIDNVNSGTSISFGIAMIQVCIGISVGLFASTLFVYPFGKKRTGLFTL</sequence>
<reference evidence="12" key="1">
    <citation type="journal article" date="2012" name="G3 (Bethesda)">
        <title>Pichia sorbitophila, an interspecies yeast hybrid reveals early steps of genome resolution following polyploidization.</title>
        <authorList>
            <person name="Leh Louis V."/>
            <person name="Despons L."/>
            <person name="Friedrich A."/>
            <person name="Martin T."/>
            <person name="Durrens P."/>
            <person name="Casaregola S."/>
            <person name="Neuveglise C."/>
            <person name="Fairhead C."/>
            <person name="Marck C."/>
            <person name="Cruz J.A."/>
            <person name="Straub M.L."/>
            <person name="Kugler V."/>
            <person name="Sacerdot C."/>
            <person name="Uzunov Z."/>
            <person name="Thierry A."/>
            <person name="Weiss S."/>
            <person name="Bleykasten C."/>
            <person name="De Montigny J."/>
            <person name="Jacques N."/>
            <person name="Jung P."/>
            <person name="Lemaire M."/>
            <person name="Mallet S."/>
            <person name="Morel G."/>
            <person name="Richard G.F."/>
            <person name="Sarkar A."/>
            <person name="Savel G."/>
            <person name="Schacherer J."/>
            <person name="Seret M.L."/>
            <person name="Talla E."/>
            <person name="Samson G."/>
            <person name="Jubin C."/>
            <person name="Poulain J."/>
            <person name="Vacherie B."/>
            <person name="Barbe V."/>
            <person name="Pelletier E."/>
            <person name="Sherman D.J."/>
            <person name="Westhof E."/>
            <person name="Weissenbach J."/>
            <person name="Baret P.V."/>
            <person name="Wincker P."/>
            <person name="Gaillardin C."/>
            <person name="Dujon B."/>
            <person name="Souciet J.L."/>
        </authorList>
    </citation>
    <scope>NUCLEOTIDE SEQUENCE [LARGE SCALE GENOMIC DNA]</scope>
    <source>
        <strain evidence="12">CBS 270.75 / DBVPG 7215 / KCTC 17166 / NRRL Y-17582</strain>
    </source>
</reference>
<evidence type="ECO:0000256" key="2">
    <source>
        <dbReference type="ARBA" id="ARBA00019535"/>
    </source>
</evidence>
<dbReference type="KEGG" id="erc:Ecym_6360"/>
<feature type="compositionally biased region" description="Low complexity" evidence="7">
    <location>
        <begin position="118"/>
        <end position="137"/>
    </location>
</feature>
<feature type="transmembrane region" description="Helical" evidence="8">
    <location>
        <begin position="699"/>
        <end position="718"/>
    </location>
</feature>
<dbReference type="GeneID" id="11469131"/>
<dbReference type="InterPro" id="IPR010619">
    <property type="entry name" value="ThrE-like_N"/>
</dbReference>
<dbReference type="HOGENOM" id="CLU_007078_1_1_1"/>
<comment type="subcellular location">
    <subcellularLocation>
        <location evidence="1">Membrane</location>
        <topology evidence="1">Multi-pass membrane protein</topology>
    </subcellularLocation>
</comment>
<dbReference type="OMA" id="FAHGCAS"/>
<dbReference type="PANTHER" id="PTHR31082:SF4">
    <property type="entry name" value="PHEROMONE-REGULATED MEMBRANE PROTEIN 10"/>
    <property type="match status" value="1"/>
</dbReference>
<feature type="region of interest" description="Disordered" evidence="7">
    <location>
        <begin position="237"/>
        <end position="264"/>
    </location>
</feature>
<dbReference type="PANTHER" id="PTHR31082">
    <property type="entry name" value="PHEROMONE-REGULATED MEMBRANE PROTEIN 10"/>
    <property type="match status" value="1"/>
</dbReference>
<dbReference type="eggNOG" id="ENOG502QPMM">
    <property type="taxonomic scope" value="Eukaryota"/>
</dbReference>
<dbReference type="InterPro" id="IPR024528">
    <property type="entry name" value="ThrE_2"/>
</dbReference>
<dbReference type="InParanoid" id="G8JUF6"/>
<keyword evidence="3 8" id="KW-0812">Transmembrane</keyword>
<evidence type="ECO:0000259" key="10">
    <source>
        <dbReference type="Pfam" id="PF12821"/>
    </source>
</evidence>
<dbReference type="RefSeq" id="XP_003647553.1">
    <property type="nucleotide sequence ID" value="XM_003647505.1"/>
</dbReference>
<evidence type="ECO:0000256" key="4">
    <source>
        <dbReference type="ARBA" id="ARBA00022989"/>
    </source>
</evidence>
<gene>
    <name evidence="11" type="ordered locus">Ecym_6360</name>
</gene>
<feature type="region of interest" description="Disordered" evidence="7">
    <location>
        <begin position="1"/>
        <end position="57"/>
    </location>
</feature>
<feature type="transmembrane region" description="Helical" evidence="8">
    <location>
        <begin position="610"/>
        <end position="631"/>
    </location>
</feature>
<feature type="compositionally biased region" description="Polar residues" evidence="7">
    <location>
        <begin position="40"/>
        <end position="57"/>
    </location>
</feature>
<evidence type="ECO:0000256" key="5">
    <source>
        <dbReference type="ARBA" id="ARBA00023136"/>
    </source>
</evidence>
<evidence type="ECO:0000313" key="12">
    <source>
        <dbReference type="Proteomes" id="UP000006790"/>
    </source>
</evidence>
<comment type="similarity">
    <text evidence="6">Belongs to the ThrE exporter (TC 2.A.79) family.</text>
</comment>
<evidence type="ECO:0000256" key="7">
    <source>
        <dbReference type="SAM" id="MobiDB-lite"/>
    </source>
</evidence>
<feature type="domain" description="Threonine/Serine exporter ThrE" evidence="10">
    <location>
        <begin position="654"/>
        <end position="785"/>
    </location>
</feature>
<proteinExistence type="inferred from homology"/>
<keyword evidence="12" id="KW-1185">Reference proteome</keyword>
<dbReference type="OrthoDB" id="413008at2759"/>
<name>G8JUF6_ERECY</name>
<evidence type="ECO:0000256" key="8">
    <source>
        <dbReference type="SAM" id="Phobius"/>
    </source>
</evidence>
<dbReference type="Pfam" id="PF06738">
    <property type="entry name" value="ThrE"/>
    <property type="match status" value="1"/>
</dbReference>
<dbReference type="InterPro" id="IPR051361">
    <property type="entry name" value="ThrE/Ser_Exporter"/>
</dbReference>